<dbReference type="SUPFAM" id="SSF55681">
    <property type="entry name" value="Class II aaRS and biotin synthetases"/>
    <property type="match status" value="1"/>
</dbReference>
<evidence type="ECO:0000256" key="6">
    <source>
        <dbReference type="ARBA" id="ARBA00047671"/>
    </source>
</evidence>
<dbReference type="PANTHER" id="PTHR43382:SF2">
    <property type="entry name" value="BIFUNCTIONAL GLUTAMATE_PROLINE--TRNA LIGASE"/>
    <property type="match status" value="1"/>
</dbReference>
<reference evidence="9" key="1">
    <citation type="submission" date="2019-03" db="EMBL/GenBank/DDBJ databases">
        <title>Lake Tanganyika Metagenome-Assembled Genomes (MAGs).</title>
        <authorList>
            <person name="Tran P."/>
        </authorList>
    </citation>
    <scope>NUCLEOTIDE SEQUENCE</scope>
    <source>
        <strain evidence="9">K_DeepCast_150m_m2_040</strain>
    </source>
</reference>
<comment type="function">
    <text evidence="7">Catalyzes the attachment of proline to tRNA(Pro) in a two-step reaction: proline is first activated by ATP to form Pro-AMP and then transferred to the acceptor end of tRNA(Pro).</text>
</comment>
<dbReference type="GO" id="GO:0005737">
    <property type="term" value="C:cytoplasm"/>
    <property type="evidence" value="ECO:0007669"/>
    <property type="project" value="UniProtKB-SubCell"/>
</dbReference>
<dbReference type="SUPFAM" id="SSF64586">
    <property type="entry name" value="C-terminal domain of ProRS"/>
    <property type="match status" value="1"/>
</dbReference>
<dbReference type="CDD" id="cd00862">
    <property type="entry name" value="ProRS_anticodon_zinc"/>
    <property type="match status" value="1"/>
</dbReference>
<dbReference type="PANTHER" id="PTHR43382">
    <property type="entry name" value="PROLYL-TRNA SYNTHETASE"/>
    <property type="match status" value="1"/>
</dbReference>
<keyword evidence="4 7" id="KW-0648">Protein biosynthesis</keyword>
<dbReference type="InterPro" id="IPR017449">
    <property type="entry name" value="Pro-tRNA_synth_II"/>
</dbReference>
<keyword evidence="1 7" id="KW-0436">Ligase</keyword>
<sequence>MKEDGVVKEIPHKSENFSEWYTAVVLKAELADYAPVRGCMVIRPYGYALWENMQARLDKRIKDTGHVNAYFPTLIPESFLTKEAEHVKGFSPQVAWVTHGGDEKLTERLALRPTSEAIINTMYSKWVKSYRDLPVLINQWCNIFRWEKATRLFLRTLEFLWQEGHTLHRTRDEAQVETLKILDLYVDFVENDLALPVLAGAKPESEKFPGAVDTYSIEALMPDGQALQAGTSHLLGQHFSEAFDIKYLDEDNTEKHPWGTSWGVSTRLIGGLIMTHGDDKGLFMPPRVAPFQAVIVPILFGKNDEAVLAKCRETKAQLADYRVQLDDRTTQTAGWKYNEYEMRGVPVRIEIGPKDVAKEQCVLVPRDGSGKRFVPLAGLPETLGKLLDEIQAGMLARARDFAASRTSDAATVDEFKGALEAKPGYVRVHWCKSQECENALIEATKTTPRNMPADDQGRPGKCIVCGKDSDTVIYYARTY</sequence>
<evidence type="ECO:0000256" key="4">
    <source>
        <dbReference type="ARBA" id="ARBA00022917"/>
    </source>
</evidence>
<dbReference type="FunFam" id="3.30.930.10:FF:000037">
    <property type="entry name" value="Proline--tRNA ligase"/>
    <property type="match status" value="1"/>
</dbReference>
<protein>
    <recommendedName>
        <fullName evidence="7">Proline--tRNA ligase</fullName>
        <ecNumber evidence="7">6.1.1.15</ecNumber>
    </recommendedName>
    <alternativeName>
        <fullName evidence="7">Prolyl-tRNA synthetase</fullName>
        <shortName evidence="7">ProRS</shortName>
    </alternativeName>
</protein>
<dbReference type="Pfam" id="PF03129">
    <property type="entry name" value="HGTP_anticodon"/>
    <property type="match status" value="1"/>
</dbReference>
<evidence type="ECO:0000256" key="2">
    <source>
        <dbReference type="ARBA" id="ARBA00022741"/>
    </source>
</evidence>
<comment type="caution">
    <text evidence="9">The sequence shown here is derived from an EMBL/GenBank/DDBJ whole genome shotgun (WGS) entry which is preliminary data.</text>
</comment>
<keyword evidence="2 7" id="KW-0547">Nucleotide-binding</keyword>
<dbReference type="HAMAP" id="MF_01571">
    <property type="entry name" value="Pro_tRNA_synth_type3"/>
    <property type="match status" value="1"/>
</dbReference>
<gene>
    <name evidence="7" type="primary">proS</name>
    <name evidence="9" type="ORF">FJY68_12045</name>
</gene>
<dbReference type="PRINTS" id="PR01046">
    <property type="entry name" value="TRNASYNTHPRO"/>
</dbReference>
<dbReference type="Pfam" id="PF09180">
    <property type="entry name" value="ProRS-C_1"/>
    <property type="match status" value="1"/>
</dbReference>
<dbReference type="InterPro" id="IPR033721">
    <property type="entry name" value="ProRS_core_arch_euk"/>
</dbReference>
<dbReference type="EC" id="6.1.1.15" evidence="7"/>
<evidence type="ECO:0000259" key="8">
    <source>
        <dbReference type="PROSITE" id="PS50862"/>
    </source>
</evidence>
<name>A0A937XJ44_UNCW3</name>
<evidence type="ECO:0000256" key="3">
    <source>
        <dbReference type="ARBA" id="ARBA00022840"/>
    </source>
</evidence>
<dbReference type="GO" id="GO:0006433">
    <property type="term" value="P:prolyl-tRNA aminoacylation"/>
    <property type="evidence" value="ECO:0007669"/>
    <property type="project" value="UniProtKB-UniRule"/>
</dbReference>
<keyword evidence="5 7" id="KW-0030">Aminoacyl-tRNA synthetase</keyword>
<feature type="domain" description="Aminoacyl-transfer RNA synthetases class-II family profile" evidence="8">
    <location>
        <begin position="37"/>
        <end position="285"/>
    </location>
</feature>
<dbReference type="CDD" id="cd00778">
    <property type="entry name" value="ProRS_core_arch_euk"/>
    <property type="match status" value="1"/>
</dbReference>
<dbReference type="InterPro" id="IPR045864">
    <property type="entry name" value="aa-tRNA-synth_II/BPL/LPL"/>
</dbReference>
<dbReference type="GO" id="GO:0017101">
    <property type="term" value="C:aminoacyl-tRNA synthetase multienzyme complex"/>
    <property type="evidence" value="ECO:0007669"/>
    <property type="project" value="TreeGrafter"/>
</dbReference>
<accession>A0A937XJ44</accession>
<dbReference type="GO" id="GO:0005524">
    <property type="term" value="F:ATP binding"/>
    <property type="evidence" value="ECO:0007669"/>
    <property type="project" value="UniProtKB-UniRule"/>
</dbReference>
<dbReference type="InterPro" id="IPR002316">
    <property type="entry name" value="Pro-tRNA-ligase_IIa"/>
</dbReference>
<organism evidence="9 10">
    <name type="scientific">candidate division WOR-3 bacterium</name>
    <dbReference type="NCBI Taxonomy" id="2052148"/>
    <lineage>
        <taxon>Bacteria</taxon>
        <taxon>Bacteria division WOR-3</taxon>
    </lineage>
</organism>
<comment type="subcellular location">
    <subcellularLocation>
        <location evidence="7">Cytoplasm</location>
    </subcellularLocation>
</comment>
<comment type="similarity">
    <text evidence="7">Belongs to the class-II aminoacyl-tRNA synthetase family. ProS type 3 subfamily.</text>
</comment>
<dbReference type="SMART" id="SM00946">
    <property type="entry name" value="ProRS-C_1"/>
    <property type="match status" value="1"/>
</dbReference>
<keyword evidence="3 7" id="KW-0067">ATP-binding</keyword>
<evidence type="ECO:0000256" key="1">
    <source>
        <dbReference type="ARBA" id="ARBA00022598"/>
    </source>
</evidence>
<dbReference type="InterPro" id="IPR004154">
    <property type="entry name" value="Anticodon-bd"/>
</dbReference>
<dbReference type="Proteomes" id="UP000779900">
    <property type="component" value="Unassembled WGS sequence"/>
</dbReference>
<comment type="domain">
    <text evidence="7">Consists of three domains: the N-terminal catalytic domain, the anticodon-binding domain and the C-terminal extension.</text>
</comment>
<dbReference type="EMBL" id="VGIR01000100">
    <property type="protein sequence ID" value="MBM3332556.1"/>
    <property type="molecule type" value="Genomic_DNA"/>
</dbReference>
<dbReference type="NCBIfam" id="TIGR00408">
    <property type="entry name" value="proS_fam_I"/>
    <property type="match status" value="1"/>
</dbReference>
<dbReference type="Gene3D" id="3.40.50.800">
    <property type="entry name" value="Anticodon-binding domain"/>
    <property type="match status" value="1"/>
</dbReference>
<evidence type="ECO:0000256" key="7">
    <source>
        <dbReference type="HAMAP-Rule" id="MF_01571"/>
    </source>
</evidence>
<dbReference type="PROSITE" id="PS50862">
    <property type="entry name" value="AA_TRNA_LIGASE_II"/>
    <property type="match status" value="1"/>
</dbReference>
<dbReference type="Gene3D" id="3.30.930.10">
    <property type="entry name" value="Bira Bifunctional Protein, Domain 2"/>
    <property type="match status" value="1"/>
</dbReference>
<proteinExistence type="inferred from homology"/>
<keyword evidence="7" id="KW-0963">Cytoplasm</keyword>
<dbReference type="InterPro" id="IPR016061">
    <property type="entry name" value="Pro-tRNA_ligase_II_C"/>
</dbReference>
<comment type="catalytic activity">
    <reaction evidence="6 7">
        <text>tRNA(Pro) + L-proline + ATP = L-prolyl-tRNA(Pro) + AMP + diphosphate</text>
        <dbReference type="Rhea" id="RHEA:14305"/>
        <dbReference type="Rhea" id="RHEA-COMP:9700"/>
        <dbReference type="Rhea" id="RHEA-COMP:9702"/>
        <dbReference type="ChEBI" id="CHEBI:30616"/>
        <dbReference type="ChEBI" id="CHEBI:33019"/>
        <dbReference type="ChEBI" id="CHEBI:60039"/>
        <dbReference type="ChEBI" id="CHEBI:78442"/>
        <dbReference type="ChEBI" id="CHEBI:78532"/>
        <dbReference type="ChEBI" id="CHEBI:456215"/>
        <dbReference type="EC" id="6.1.1.15"/>
    </reaction>
</comment>
<comment type="subunit">
    <text evidence="7">Homodimer.</text>
</comment>
<dbReference type="FunFam" id="3.40.50.800:FF:000005">
    <property type="entry name" value="bifunctional glutamate/proline--tRNA ligase"/>
    <property type="match status" value="1"/>
</dbReference>
<dbReference type="AlphaFoldDB" id="A0A937XJ44"/>
<dbReference type="InterPro" id="IPR006195">
    <property type="entry name" value="aa-tRNA-synth_II"/>
</dbReference>
<dbReference type="Pfam" id="PF00587">
    <property type="entry name" value="tRNA-synt_2b"/>
    <property type="match status" value="1"/>
</dbReference>
<dbReference type="Gene3D" id="3.30.110.30">
    <property type="entry name" value="C-terminal domain of ProRS"/>
    <property type="match status" value="1"/>
</dbReference>
<dbReference type="InterPro" id="IPR036621">
    <property type="entry name" value="Anticodon-bd_dom_sf"/>
</dbReference>
<dbReference type="InterPro" id="IPR002314">
    <property type="entry name" value="aa-tRNA-synt_IIb"/>
</dbReference>
<evidence type="ECO:0000313" key="10">
    <source>
        <dbReference type="Proteomes" id="UP000779900"/>
    </source>
</evidence>
<dbReference type="SUPFAM" id="SSF52954">
    <property type="entry name" value="Class II aaRS ABD-related"/>
    <property type="match status" value="1"/>
</dbReference>
<evidence type="ECO:0000313" key="9">
    <source>
        <dbReference type="EMBL" id="MBM3332556.1"/>
    </source>
</evidence>
<dbReference type="InterPro" id="IPR004499">
    <property type="entry name" value="Pro-tRNA-ligase_IIa_arc-type"/>
</dbReference>
<dbReference type="GO" id="GO:0004827">
    <property type="term" value="F:proline-tRNA ligase activity"/>
    <property type="evidence" value="ECO:0007669"/>
    <property type="project" value="UniProtKB-UniRule"/>
</dbReference>
<evidence type="ECO:0000256" key="5">
    <source>
        <dbReference type="ARBA" id="ARBA00023146"/>
    </source>
</evidence>